<dbReference type="HOGENOM" id="CLU_854353_0_0_0"/>
<gene>
    <name evidence="2" type="ORF">DSM3645_24230</name>
</gene>
<dbReference type="OrthoDB" id="213964at2"/>
<dbReference type="Pfam" id="PF20371">
    <property type="entry name" value="DUF6666"/>
    <property type="match status" value="1"/>
</dbReference>
<dbReference type="Proteomes" id="UP000004358">
    <property type="component" value="Unassembled WGS sequence"/>
</dbReference>
<reference evidence="2 3" key="1">
    <citation type="submission" date="2006-02" db="EMBL/GenBank/DDBJ databases">
        <authorList>
            <person name="Amann R."/>
            <person name="Ferriera S."/>
            <person name="Johnson J."/>
            <person name="Kravitz S."/>
            <person name="Halpern A."/>
            <person name="Remington K."/>
            <person name="Beeson K."/>
            <person name="Tran B."/>
            <person name="Rogers Y.-H."/>
            <person name="Friedman R."/>
            <person name="Venter J.C."/>
        </authorList>
    </citation>
    <scope>NUCLEOTIDE SEQUENCE [LARGE SCALE GENOMIC DNA]</scope>
    <source>
        <strain evidence="2 3">DSM 3645</strain>
    </source>
</reference>
<dbReference type="InterPro" id="IPR046607">
    <property type="entry name" value="DUF6666"/>
</dbReference>
<feature type="signal peptide" evidence="1">
    <location>
        <begin position="1"/>
        <end position="22"/>
    </location>
</feature>
<comment type="caution">
    <text evidence="2">The sequence shown here is derived from an EMBL/GenBank/DDBJ whole genome shotgun (WGS) entry which is preliminary data.</text>
</comment>
<dbReference type="AlphaFoldDB" id="A3ZUT7"/>
<dbReference type="EMBL" id="AANZ01000013">
    <property type="protein sequence ID" value="EAQ79673.1"/>
    <property type="molecule type" value="Genomic_DNA"/>
</dbReference>
<feature type="chain" id="PRO_5002663786" description="Secreted protein" evidence="1">
    <location>
        <begin position="23"/>
        <end position="325"/>
    </location>
</feature>
<keyword evidence="1" id="KW-0732">Signal</keyword>
<evidence type="ECO:0000313" key="2">
    <source>
        <dbReference type="EMBL" id="EAQ79673.1"/>
    </source>
</evidence>
<evidence type="ECO:0008006" key="4">
    <source>
        <dbReference type="Google" id="ProtNLM"/>
    </source>
</evidence>
<evidence type="ECO:0000313" key="3">
    <source>
        <dbReference type="Proteomes" id="UP000004358"/>
    </source>
</evidence>
<sequence>MWRWTFGWSLVCLACLPTMGVAQTWMTEHDSPISMDEMERHAGFSEAPTYPLNPPKAYCWNWTDSLELFLGLDGSKQPQDFGVNAHFGGRAHINWGAPLSFDHSLGLQIGTAVTQTDHAVAVTHALEGSSSRTQSFTTIGLFQRADSGWNWALAWDVLYQQDYDTETLSQWRGRVGYDLTNRDEIGVMGSLPMSGSDANWAGNAVHLRPLAQGSFFWRHLWQYGSQTTMWLGAADSHGQENAALMNTQGTNSVVVFGADLHCPVSDHWAIFGEANFVTPADTGSVDAYLGFAFYPGGGALGWRRKTFSPLLPVAGSPTFVTDLSR</sequence>
<evidence type="ECO:0000256" key="1">
    <source>
        <dbReference type="SAM" id="SignalP"/>
    </source>
</evidence>
<dbReference type="RefSeq" id="WP_002652743.1">
    <property type="nucleotide sequence ID" value="NZ_CH672376.1"/>
</dbReference>
<accession>A3ZUT7</accession>
<proteinExistence type="predicted"/>
<name>A3ZUT7_9BACT</name>
<protein>
    <recommendedName>
        <fullName evidence="4">Secreted protein</fullName>
    </recommendedName>
</protein>
<organism evidence="2 3">
    <name type="scientific">Blastopirellula marina DSM 3645</name>
    <dbReference type="NCBI Taxonomy" id="314230"/>
    <lineage>
        <taxon>Bacteria</taxon>
        <taxon>Pseudomonadati</taxon>
        <taxon>Planctomycetota</taxon>
        <taxon>Planctomycetia</taxon>
        <taxon>Pirellulales</taxon>
        <taxon>Pirellulaceae</taxon>
        <taxon>Blastopirellula</taxon>
    </lineage>
</organism>
<dbReference type="eggNOG" id="ENOG5030GU5">
    <property type="taxonomic scope" value="Bacteria"/>
</dbReference>